<proteinExistence type="predicted"/>
<dbReference type="Proteomes" id="UP001454036">
    <property type="component" value="Unassembled WGS sequence"/>
</dbReference>
<dbReference type="AlphaFoldDB" id="A0AAV3Q0M4"/>
<reference evidence="1 2" key="1">
    <citation type="submission" date="2024-01" db="EMBL/GenBank/DDBJ databases">
        <title>The complete chloroplast genome sequence of Lithospermum erythrorhizon: insights into the phylogenetic relationship among Boraginaceae species and the maternal lineages of purple gromwells.</title>
        <authorList>
            <person name="Okada T."/>
            <person name="Watanabe K."/>
        </authorList>
    </citation>
    <scope>NUCLEOTIDE SEQUENCE [LARGE SCALE GENOMIC DNA]</scope>
</reference>
<dbReference type="EMBL" id="BAABME010050085">
    <property type="protein sequence ID" value="GAA0157589.1"/>
    <property type="molecule type" value="Genomic_DNA"/>
</dbReference>
<sequence length="94" mass="10857">MFRLSRAETLSFVRRIIKVDIAAIKDLSSFLELVRKADIVAEEIENVVNKKVTPYIYAEDISTVEYEGAGNLKWKLIKSYLMGMAHLLMLLFQF</sequence>
<protein>
    <submittedName>
        <fullName evidence="1">Uncharacterized protein</fullName>
    </submittedName>
</protein>
<keyword evidence="2" id="KW-1185">Reference proteome</keyword>
<accession>A0AAV3Q0M4</accession>
<evidence type="ECO:0000313" key="1">
    <source>
        <dbReference type="EMBL" id="GAA0157589.1"/>
    </source>
</evidence>
<comment type="caution">
    <text evidence="1">The sequence shown here is derived from an EMBL/GenBank/DDBJ whole genome shotgun (WGS) entry which is preliminary data.</text>
</comment>
<name>A0AAV3Q0M4_LITER</name>
<gene>
    <name evidence="1" type="ORF">LIER_44125</name>
</gene>
<evidence type="ECO:0000313" key="2">
    <source>
        <dbReference type="Proteomes" id="UP001454036"/>
    </source>
</evidence>
<organism evidence="1 2">
    <name type="scientific">Lithospermum erythrorhizon</name>
    <name type="common">Purple gromwell</name>
    <name type="synonym">Lithospermum officinale var. erythrorhizon</name>
    <dbReference type="NCBI Taxonomy" id="34254"/>
    <lineage>
        <taxon>Eukaryota</taxon>
        <taxon>Viridiplantae</taxon>
        <taxon>Streptophyta</taxon>
        <taxon>Embryophyta</taxon>
        <taxon>Tracheophyta</taxon>
        <taxon>Spermatophyta</taxon>
        <taxon>Magnoliopsida</taxon>
        <taxon>eudicotyledons</taxon>
        <taxon>Gunneridae</taxon>
        <taxon>Pentapetalae</taxon>
        <taxon>asterids</taxon>
        <taxon>lamiids</taxon>
        <taxon>Boraginales</taxon>
        <taxon>Boraginaceae</taxon>
        <taxon>Boraginoideae</taxon>
        <taxon>Lithospermeae</taxon>
        <taxon>Lithospermum</taxon>
    </lineage>
</organism>